<proteinExistence type="inferred from homology"/>
<dbReference type="InterPro" id="IPR023090">
    <property type="entry name" value="UPF0702_alpha/beta_dom_sf"/>
</dbReference>
<reference evidence="9 10" key="1">
    <citation type="submission" date="2011-04" db="EMBL/GenBank/DDBJ databases">
        <title>The Genome Sequence of Dysgonomonas gadei ATCC BAA-286.</title>
        <authorList>
            <consortium name="The Broad Institute Genome Sequencing Platform"/>
            <person name="Earl A."/>
            <person name="Ward D."/>
            <person name="Feldgarden M."/>
            <person name="Gevers D."/>
            <person name="Pudlo N."/>
            <person name="Martens E."/>
            <person name="Allen-Vercoe E."/>
            <person name="Young S.K."/>
            <person name="Zeng Q."/>
            <person name="Gargeya S."/>
            <person name="Fitzgerald M."/>
            <person name="Haas B."/>
            <person name="Abouelleil A."/>
            <person name="Alvarado L."/>
            <person name="Arachchi H.M."/>
            <person name="Berlin A."/>
            <person name="Brown A."/>
            <person name="Chapman S.B."/>
            <person name="Chen Z."/>
            <person name="Dunbar C."/>
            <person name="Freedman E."/>
            <person name="Gearin G."/>
            <person name="Gellesch M."/>
            <person name="Goldberg J."/>
            <person name="Griggs A."/>
            <person name="Gujja S."/>
            <person name="Heiman D."/>
            <person name="Howarth C."/>
            <person name="Larson L."/>
            <person name="Lui A."/>
            <person name="MacDonald P.J.P."/>
            <person name="Mehta T."/>
            <person name="Montmayeur A."/>
            <person name="Murphy C."/>
            <person name="Neiman D."/>
            <person name="Pearson M."/>
            <person name="Priest M."/>
            <person name="Roberts A."/>
            <person name="Saif S."/>
            <person name="Shea T."/>
            <person name="Shenoy N."/>
            <person name="Sisk P."/>
            <person name="Stolte C."/>
            <person name="Sykes S."/>
            <person name="Yandava C."/>
            <person name="Wortman J."/>
            <person name="Nusbaum C."/>
            <person name="Birren B."/>
        </authorList>
    </citation>
    <scope>NUCLEOTIDE SEQUENCE [LARGE SCALE GENOMIC DNA]</scope>
    <source>
        <strain evidence="9 10">ATCC BAA-286</strain>
    </source>
</reference>
<comment type="subcellular location">
    <subcellularLocation>
        <location evidence="1">Cell membrane</location>
        <topology evidence="1">Multi-pass membrane protein</topology>
    </subcellularLocation>
</comment>
<evidence type="ECO:0000256" key="3">
    <source>
        <dbReference type="ARBA" id="ARBA00022475"/>
    </source>
</evidence>
<evidence type="ECO:0000259" key="8">
    <source>
        <dbReference type="Pfam" id="PF04239"/>
    </source>
</evidence>
<dbReference type="STRING" id="742766.HMPREF9455_00612"/>
<keyword evidence="5 7" id="KW-1133">Transmembrane helix</keyword>
<organism evidence="9 10">
    <name type="scientific">Dysgonomonas gadei ATCC BAA-286</name>
    <dbReference type="NCBI Taxonomy" id="742766"/>
    <lineage>
        <taxon>Bacteria</taxon>
        <taxon>Pseudomonadati</taxon>
        <taxon>Bacteroidota</taxon>
        <taxon>Bacteroidia</taxon>
        <taxon>Bacteroidales</taxon>
        <taxon>Dysgonomonadaceae</taxon>
        <taxon>Dysgonomonas</taxon>
    </lineage>
</organism>
<protein>
    <recommendedName>
        <fullName evidence="8">YetF C-terminal domain-containing protein</fullName>
    </recommendedName>
</protein>
<dbReference type="OrthoDB" id="9778331at2"/>
<dbReference type="GO" id="GO:0005886">
    <property type="term" value="C:plasma membrane"/>
    <property type="evidence" value="ECO:0007669"/>
    <property type="project" value="UniProtKB-SubCell"/>
</dbReference>
<dbReference type="HOGENOM" id="CLU_077149_3_1_10"/>
<keyword evidence="10" id="KW-1185">Reference proteome</keyword>
<dbReference type="Proteomes" id="UP000004913">
    <property type="component" value="Unassembled WGS sequence"/>
</dbReference>
<keyword evidence="6 7" id="KW-0472">Membrane</keyword>
<name>F5IU45_9BACT</name>
<evidence type="ECO:0000313" key="10">
    <source>
        <dbReference type="Proteomes" id="UP000004913"/>
    </source>
</evidence>
<evidence type="ECO:0000256" key="7">
    <source>
        <dbReference type="SAM" id="Phobius"/>
    </source>
</evidence>
<comment type="caution">
    <text evidence="9">The sequence shown here is derived from an EMBL/GenBank/DDBJ whole genome shotgun (WGS) entry which is preliminary data.</text>
</comment>
<gene>
    <name evidence="9" type="ORF">HMPREF9455_00612</name>
</gene>
<comment type="similarity">
    <text evidence="2">Belongs to the UPF0702 family.</text>
</comment>
<sequence length="162" mass="18076">MLDNIHLNTVLNSAIIYIFIIVGLRFLGKKELGQLSVTDLVVIMLISEVVGDVMRASDDSLSGALIGAATIMILNKIIEWWTYKSKRLRQFMEGNPVILIRHGVLNKKEMKKNKITISDMEQVGREHGIGDISKIALAILEVDGKISILKGEYIKTEEKVGE</sequence>
<evidence type="ECO:0000256" key="2">
    <source>
        <dbReference type="ARBA" id="ARBA00006448"/>
    </source>
</evidence>
<evidence type="ECO:0000256" key="5">
    <source>
        <dbReference type="ARBA" id="ARBA00022989"/>
    </source>
</evidence>
<dbReference type="PANTHER" id="PTHR34582">
    <property type="entry name" value="UPF0702 TRANSMEMBRANE PROTEIN YCAP"/>
    <property type="match status" value="1"/>
</dbReference>
<dbReference type="InterPro" id="IPR007353">
    <property type="entry name" value="DUF421"/>
</dbReference>
<dbReference type="AlphaFoldDB" id="F5IU45"/>
<feature type="transmembrane region" description="Helical" evidence="7">
    <location>
        <begin position="6"/>
        <end position="28"/>
    </location>
</feature>
<dbReference type="PANTHER" id="PTHR34582:SF6">
    <property type="entry name" value="UPF0702 TRANSMEMBRANE PROTEIN YCAP"/>
    <property type="match status" value="1"/>
</dbReference>
<feature type="transmembrane region" description="Helical" evidence="7">
    <location>
        <begin position="35"/>
        <end position="54"/>
    </location>
</feature>
<evidence type="ECO:0000256" key="1">
    <source>
        <dbReference type="ARBA" id="ARBA00004651"/>
    </source>
</evidence>
<feature type="transmembrane region" description="Helical" evidence="7">
    <location>
        <begin position="60"/>
        <end position="82"/>
    </location>
</feature>
<dbReference type="Pfam" id="PF04239">
    <property type="entry name" value="DUF421"/>
    <property type="match status" value="1"/>
</dbReference>
<feature type="domain" description="YetF C-terminal" evidence="8">
    <location>
        <begin position="84"/>
        <end position="152"/>
    </location>
</feature>
<dbReference type="eggNOG" id="COG2323">
    <property type="taxonomic scope" value="Bacteria"/>
</dbReference>
<accession>F5IU45</accession>
<evidence type="ECO:0000256" key="6">
    <source>
        <dbReference type="ARBA" id="ARBA00023136"/>
    </source>
</evidence>
<evidence type="ECO:0000256" key="4">
    <source>
        <dbReference type="ARBA" id="ARBA00022692"/>
    </source>
</evidence>
<dbReference type="RefSeq" id="WP_006798122.1">
    <property type="nucleotide sequence ID" value="NZ_GL891979.1"/>
</dbReference>
<keyword evidence="3" id="KW-1003">Cell membrane</keyword>
<dbReference type="EMBL" id="ADLV01000008">
    <property type="protein sequence ID" value="EGJ99178.1"/>
    <property type="molecule type" value="Genomic_DNA"/>
</dbReference>
<keyword evidence="4 7" id="KW-0812">Transmembrane</keyword>
<evidence type="ECO:0000313" key="9">
    <source>
        <dbReference type="EMBL" id="EGJ99178.1"/>
    </source>
</evidence>
<dbReference type="Gene3D" id="3.30.240.20">
    <property type="entry name" value="bsu07140 like domains"/>
    <property type="match status" value="1"/>
</dbReference>